<accession>A0A2U8E3E3</accession>
<dbReference type="Gene3D" id="3.60.10.10">
    <property type="entry name" value="Endonuclease/exonuclease/phosphatase"/>
    <property type="match status" value="1"/>
</dbReference>
<dbReference type="RefSeq" id="WP_108825202.1">
    <property type="nucleotide sequence ID" value="NZ_CP023004.1"/>
</dbReference>
<evidence type="ECO:0000313" key="3">
    <source>
        <dbReference type="EMBL" id="AWI09393.1"/>
    </source>
</evidence>
<protein>
    <recommendedName>
        <fullName evidence="2">Endonuclease/exonuclease/phosphatase domain-containing protein</fullName>
    </recommendedName>
</protein>
<dbReference type="InterPro" id="IPR005135">
    <property type="entry name" value="Endo/exonuclease/phosphatase"/>
</dbReference>
<dbReference type="PANTHER" id="PTHR12121:SF36">
    <property type="entry name" value="ENDONUCLEASE_EXONUCLEASE_PHOSPHATASE DOMAIN-CONTAINING PROTEIN"/>
    <property type="match status" value="1"/>
</dbReference>
<dbReference type="InterPro" id="IPR036691">
    <property type="entry name" value="Endo/exonu/phosph_ase_sf"/>
</dbReference>
<dbReference type="KEGG" id="elut:CKA38_09170"/>
<dbReference type="CDD" id="cd09083">
    <property type="entry name" value="EEP-1"/>
    <property type="match status" value="1"/>
</dbReference>
<keyword evidence="1" id="KW-0732">Signal</keyword>
<organism evidence="3 4">
    <name type="scientific">Ereboglobus luteus</name>
    <dbReference type="NCBI Taxonomy" id="1796921"/>
    <lineage>
        <taxon>Bacteria</taxon>
        <taxon>Pseudomonadati</taxon>
        <taxon>Verrucomicrobiota</taxon>
        <taxon>Opitutia</taxon>
        <taxon>Opitutales</taxon>
        <taxon>Opitutaceae</taxon>
        <taxon>Ereboglobus</taxon>
    </lineage>
</organism>
<dbReference type="PANTHER" id="PTHR12121">
    <property type="entry name" value="CARBON CATABOLITE REPRESSOR PROTEIN 4"/>
    <property type="match status" value="1"/>
</dbReference>
<feature type="chain" id="PRO_5016133492" description="Endonuclease/exonuclease/phosphatase domain-containing protein" evidence="1">
    <location>
        <begin position="19"/>
        <end position="297"/>
    </location>
</feature>
<sequence>MKNNTIALLALAASCLFAVNNLPAAASSAECDSGVRLRVSSYNIRYDSAKDGESGNSWDARKAAVADLIKQSQIDVVGTQEGDERQMADLKKLLPEYDYVAHPYGGKQGNIHTAAIVYRSDKYKVLDKGVFWFSETPNEKSIGWDATDTRICTWAKMKDNASGREFYFFTAHFYWRYVTARQNSGPLMVRMVREITKGSLPVICTGDFNSPDTTPQYKAITEYLKDAYHATATPPLGPKDTNMGAGNFRGEPRGRIDFVFINDRTKVLNYTVLTSTYDKGRHPSDHLPIVCDVLLTK</sequence>
<feature type="signal peptide" evidence="1">
    <location>
        <begin position="1"/>
        <end position="18"/>
    </location>
</feature>
<dbReference type="AlphaFoldDB" id="A0A2U8E3E3"/>
<dbReference type="PROSITE" id="PS51257">
    <property type="entry name" value="PROKAR_LIPOPROTEIN"/>
    <property type="match status" value="1"/>
</dbReference>
<dbReference type="EMBL" id="CP023004">
    <property type="protein sequence ID" value="AWI09393.1"/>
    <property type="molecule type" value="Genomic_DNA"/>
</dbReference>
<dbReference type="InterPro" id="IPR050410">
    <property type="entry name" value="CCR4/nocturin_mRNA_transcr"/>
</dbReference>
<feature type="domain" description="Endonuclease/exonuclease/phosphatase" evidence="2">
    <location>
        <begin position="41"/>
        <end position="286"/>
    </location>
</feature>
<keyword evidence="4" id="KW-1185">Reference proteome</keyword>
<evidence type="ECO:0000313" key="4">
    <source>
        <dbReference type="Proteomes" id="UP000244896"/>
    </source>
</evidence>
<evidence type="ECO:0000259" key="2">
    <source>
        <dbReference type="Pfam" id="PF03372"/>
    </source>
</evidence>
<dbReference type="SUPFAM" id="SSF56219">
    <property type="entry name" value="DNase I-like"/>
    <property type="match status" value="1"/>
</dbReference>
<name>A0A2U8E3E3_9BACT</name>
<dbReference type="Proteomes" id="UP000244896">
    <property type="component" value="Chromosome"/>
</dbReference>
<reference evidence="3 4" key="1">
    <citation type="journal article" date="2018" name="Syst. Appl. Microbiol.">
        <title>Ereboglobus luteus gen. nov. sp. nov. from cockroach guts, and new insights into the oxygen relationship of the genera Opitutus and Didymococcus (Verrucomicrobia: Opitutaceae).</title>
        <authorList>
            <person name="Tegtmeier D."/>
            <person name="Belitz A."/>
            <person name="Radek R."/>
            <person name="Heimerl T."/>
            <person name="Brune A."/>
        </authorList>
    </citation>
    <scope>NUCLEOTIDE SEQUENCE [LARGE SCALE GENOMIC DNA]</scope>
    <source>
        <strain evidence="3 4">Ho45</strain>
    </source>
</reference>
<dbReference type="Pfam" id="PF03372">
    <property type="entry name" value="Exo_endo_phos"/>
    <property type="match status" value="1"/>
</dbReference>
<dbReference type="OrthoDB" id="9793162at2"/>
<proteinExistence type="predicted"/>
<evidence type="ECO:0000256" key="1">
    <source>
        <dbReference type="SAM" id="SignalP"/>
    </source>
</evidence>
<gene>
    <name evidence="3" type="ORF">CKA38_09170</name>
</gene>
<dbReference type="GO" id="GO:0000175">
    <property type="term" value="F:3'-5'-RNA exonuclease activity"/>
    <property type="evidence" value="ECO:0007669"/>
    <property type="project" value="TreeGrafter"/>
</dbReference>